<dbReference type="STRING" id="758825.SAMN02982985_02397"/>
<gene>
    <name evidence="1" type="ORF">SAMN02982985_02397</name>
</gene>
<accession>A0A1I4MH93</accession>
<name>A0A1I4MH93_9BURK</name>
<dbReference type="EMBL" id="FOTW01000011">
    <property type="protein sequence ID" value="SFM02631.1"/>
    <property type="molecule type" value="Genomic_DNA"/>
</dbReference>
<sequence length="151" mass="16744">MQTSDSPMRSIALAAIALYRRHLSPRKGFSCAYRVHTGRDSCSAYGQRVIERYGLGTGLALLGRRMAACGAQHRRHRPQQTSGVVAPRRAAPRHGLQAGFCDLPCEIPTCELSLGETLGSCADCASCDWPFHRRKRDRDRYVDIRPNSGPF</sequence>
<reference evidence="1 2" key="1">
    <citation type="submission" date="2016-10" db="EMBL/GenBank/DDBJ databases">
        <authorList>
            <person name="de Groot N.N."/>
        </authorList>
    </citation>
    <scope>NUCLEOTIDE SEQUENCE [LARGE SCALE GENOMIC DNA]</scope>
    <source>
        <strain evidence="1 2">ATCC 43154</strain>
    </source>
</reference>
<dbReference type="AlphaFoldDB" id="A0A1I4MH93"/>
<dbReference type="NCBIfam" id="TIGR00278">
    <property type="entry name" value="membrane protein insertion efficiency factor YidD"/>
    <property type="match status" value="1"/>
</dbReference>
<proteinExistence type="predicted"/>
<dbReference type="InterPro" id="IPR002696">
    <property type="entry name" value="Membr_insert_effic_factor_YidD"/>
</dbReference>
<organism evidence="1 2">
    <name type="scientific">Rugamonas rubra</name>
    <dbReference type="NCBI Taxonomy" id="758825"/>
    <lineage>
        <taxon>Bacteria</taxon>
        <taxon>Pseudomonadati</taxon>
        <taxon>Pseudomonadota</taxon>
        <taxon>Betaproteobacteria</taxon>
        <taxon>Burkholderiales</taxon>
        <taxon>Oxalobacteraceae</taxon>
        <taxon>Telluria group</taxon>
        <taxon>Rugamonas</taxon>
    </lineage>
</organism>
<dbReference type="SMART" id="SM01234">
    <property type="entry name" value="Haemolytic"/>
    <property type="match status" value="1"/>
</dbReference>
<keyword evidence="2" id="KW-1185">Reference proteome</keyword>
<evidence type="ECO:0000313" key="1">
    <source>
        <dbReference type="EMBL" id="SFM02631.1"/>
    </source>
</evidence>
<evidence type="ECO:0000313" key="2">
    <source>
        <dbReference type="Proteomes" id="UP000199470"/>
    </source>
</evidence>
<dbReference type="Proteomes" id="UP000199470">
    <property type="component" value="Unassembled WGS sequence"/>
</dbReference>
<dbReference type="Pfam" id="PF01809">
    <property type="entry name" value="YidD"/>
    <property type="match status" value="1"/>
</dbReference>
<protein>
    <submittedName>
        <fullName evidence="1">Membrane-anchored protein YidD, putatitve component of membrane protein insertase Oxa1/YidC/SpoIIIJ</fullName>
    </submittedName>
</protein>